<protein>
    <submittedName>
        <fullName evidence="1">Uncharacterized protein</fullName>
    </submittedName>
</protein>
<dbReference type="Proteomes" id="UP000660708">
    <property type="component" value="Unassembled WGS sequence"/>
</dbReference>
<gene>
    <name evidence="1" type="ORF">PPEP_a2745</name>
</gene>
<accession>A0A8I0MVJ4</accession>
<evidence type="ECO:0000313" key="2">
    <source>
        <dbReference type="Proteomes" id="UP000660708"/>
    </source>
</evidence>
<keyword evidence="2" id="KW-1185">Reference proteome</keyword>
<evidence type="ECO:0000313" key="1">
    <source>
        <dbReference type="EMBL" id="MBE0346657.1"/>
    </source>
</evidence>
<reference evidence="1 2" key="1">
    <citation type="submission" date="2015-06" db="EMBL/GenBank/DDBJ databases">
        <title>Genome sequence of Pseudoalteromonas peptidolytica.</title>
        <authorList>
            <person name="Xie B.-B."/>
            <person name="Rong J.-C."/>
            <person name="Qin Q.-L."/>
            <person name="Zhang Y.-Z."/>
        </authorList>
    </citation>
    <scope>NUCLEOTIDE SEQUENCE [LARGE SCALE GENOMIC DNA]</scope>
    <source>
        <strain evidence="1 2">F12-50-A1</strain>
    </source>
</reference>
<dbReference type="EMBL" id="AQHF01000024">
    <property type="protein sequence ID" value="MBE0346657.1"/>
    <property type="molecule type" value="Genomic_DNA"/>
</dbReference>
<dbReference type="AlphaFoldDB" id="A0A8I0MVJ4"/>
<proteinExistence type="predicted"/>
<comment type="caution">
    <text evidence="1">The sequence shown here is derived from an EMBL/GenBank/DDBJ whole genome shotgun (WGS) entry which is preliminary data.</text>
</comment>
<name>A0A8I0MVJ4_9GAMM</name>
<sequence length="38" mass="4326">MIKIIGVRPLFLTQIVQLEHAIRLIIIGLWQAEANTRG</sequence>
<organism evidence="1 2">
    <name type="scientific">Pseudoalteromonas peptidolytica F12-50-A1</name>
    <dbReference type="NCBI Taxonomy" id="1315280"/>
    <lineage>
        <taxon>Bacteria</taxon>
        <taxon>Pseudomonadati</taxon>
        <taxon>Pseudomonadota</taxon>
        <taxon>Gammaproteobacteria</taxon>
        <taxon>Alteromonadales</taxon>
        <taxon>Pseudoalteromonadaceae</taxon>
        <taxon>Pseudoalteromonas</taxon>
    </lineage>
</organism>